<evidence type="ECO:0000313" key="1">
    <source>
        <dbReference type="EMBL" id="OOX15072.1"/>
    </source>
</evidence>
<keyword evidence="2" id="KW-1185">Reference proteome</keyword>
<evidence type="ECO:0000313" key="2">
    <source>
        <dbReference type="Proteomes" id="UP000191089"/>
    </source>
</evidence>
<accession>A0ABX3MD39</accession>
<proteinExistence type="predicted"/>
<comment type="caution">
    <text evidence="1">The sequence shown here is derived from an EMBL/GenBank/DDBJ whole genome shotgun (WGS) entry which is preliminary data.</text>
</comment>
<reference evidence="1 2" key="1">
    <citation type="submission" date="2015-12" db="EMBL/GenBank/DDBJ databases">
        <authorList>
            <person name="Bansal K."/>
            <person name="Midha S."/>
            <person name="Patil P.B."/>
        </authorList>
    </citation>
    <scope>NUCLEOTIDE SEQUENCE [LARGE SCALE GENOMIC DNA]</scope>
    <source>
        <strain evidence="1 2">LMG558</strain>
    </source>
</reference>
<protein>
    <submittedName>
        <fullName evidence="1">Uncharacterized protein</fullName>
    </submittedName>
</protein>
<dbReference type="EMBL" id="LOKQ01000190">
    <property type="protein sequence ID" value="OOX15072.1"/>
    <property type="molecule type" value="Genomic_DNA"/>
</dbReference>
<name>A0ABX3MD39_9XANT</name>
<gene>
    <name evidence="1" type="ORF">Xcaj_06710</name>
</gene>
<sequence>MRQPQLRQELFQRAQAHRGPQGVRLGVFPALALFDQFGPRRSQFGAHAFQRMDILGPAHLQGLVLGGRQAQRVALALLGVGVMTQ</sequence>
<organism evidence="1 2">
    <name type="scientific">Xanthomonas axonopodis pv. cajani</name>
    <dbReference type="NCBI Taxonomy" id="487827"/>
    <lineage>
        <taxon>Bacteria</taxon>
        <taxon>Pseudomonadati</taxon>
        <taxon>Pseudomonadota</taxon>
        <taxon>Gammaproteobacteria</taxon>
        <taxon>Lysobacterales</taxon>
        <taxon>Lysobacteraceae</taxon>
        <taxon>Xanthomonas</taxon>
    </lineage>
</organism>
<dbReference type="Proteomes" id="UP000191089">
    <property type="component" value="Unassembled WGS sequence"/>
</dbReference>